<dbReference type="Proteomes" id="UP000440614">
    <property type="component" value="Unassembled WGS sequence"/>
</dbReference>
<reference evidence="6 7" key="1">
    <citation type="journal article" date="2019" name="Nat. Med.">
        <title>A library of human gut bacterial isolates paired with longitudinal multiomics data enables mechanistic microbiome research.</title>
        <authorList>
            <person name="Poyet M."/>
            <person name="Groussin M."/>
            <person name="Gibbons S.M."/>
            <person name="Avila-Pacheco J."/>
            <person name="Jiang X."/>
            <person name="Kearney S.M."/>
            <person name="Perrotta A.R."/>
            <person name="Berdy B."/>
            <person name="Zhao S."/>
            <person name="Lieberman T.D."/>
            <person name="Swanson P.K."/>
            <person name="Smith M."/>
            <person name="Roesemann S."/>
            <person name="Alexander J.E."/>
            <person name="Rich S.A."/>
            <person name="Livny J."/>
            <person name="Vlamakis H."/>
            <person name="Clish C."/>
            <person name="Bullock K."/>
            <person name="Deik A."/>
            <person name="Scott J."/>
            <person name="Pierce K.A."/>
            <person name="Xavier R.J."/>
            <person name="Alm E.J."/>
        </authorList>
    </citation>
    <scope>NUCLEOTIDE SEQUENCE [LARGE SCALE GENOMIC DNA]</scope>
    <source>
        <strain evidence="4 6">BIOML-A160</strain>
        <strain evidence="5 7">BIOML-A162</strain>
        <strain evidence="3 9">BIOML-A165</strain>
        <strain evidence="2 8">BIOML-A188</strain>
    </source>
</reference>
<accession>A0A412G7D8</accession>
<dbReference type="Proteomes" id="UP000436858">
    <property type="component" value="Unassembled WGS sequence"/>
</dbReference>
<proteinExistence type="predicted"/>
<dbReference type="EMBL" id="WCRY01000009">
    <property type="protein sequence ID" value="KAB4482443.1"/>
    <property type="molecule type" value="Genomic_DNA"/>
</dbReference>
<evidence type="ECO:0000256" key="1">
    <source>
        <dbReference type="SAM" id="Phobius"/>
    </source>
</evidence>
<organism evidence="2 8">
    <name type="scientific">Bacteroides thetaiotaomicron</name>
    <dbReference type="NCBI Taxonomy" id="818"/>
    <lineage>
        <taxon>Bacteria</taxon>
        <taxon>Pseudomonadati</taxon>
        <taxon>Bacteroidota</taxon>
        <taxon>Bacteroidia</taxon>
        <taxon>Bacteroidales</taxon>
        <taxon>Bacteroidaceae</taxon>
        <taxon>Bacteroides</taxon>
    </lineage>
</organism>
<comment type="caution">
    <text evidence="2">The sequence shown here is derived from an EMBL/GenBank/DDBJ whole genome shotgun (WGS) entry which is preliminary data.</text>
</comment>
<evidence type="ECO:0000313" key="9">
    <source>
        <dbReference type="Proteomes" id="UP000460317"/>
    </source>
</evidence>
<evidence type="ECO:0000313" key="6">
    <source>
        <dbReference type="Proteomes" id="UP000436825"/>
    </source>
</evidence>
<evidence type="ECO:0000313" key="7">
    <source>
        <dbReference type="Proteomes" id="UP000436858"/>
    </source>
</evidence>
<dbReference type="Proteomes" id="UP000460317">
    <property type="component" value="Unassembled WGS sequence"/>
</dbReference>
<evidence type="ECO:0000313" key="2">
    <source>
        <dbReference type="EMBL" id="KAB4310752.1"/>
    </source>
</evidence>
<protein>
    <submittedName>
        <fullName evidence="2">Uncharacterized protein</fullName>
    </submittedName>
</protein>
<keyword evidence="1" id="KW-0812">Transmembrane</keyword>
<dbReference type="EMBL" id="WCSY01000014">
    <property type="protein sequence ID" value="KAB4310752.1"/>
    <property type="molecule type" value="Genomic_DNA"/>
</dbReference>
<evidence type="ECO:0000313" key="3">
    <source>
        <dbReference type="EMBL" id="KAB4451218.1"/>
    </source>
</evidence>
<evidence type="ECO:0000313" key="4">
    <source>
        <dbReference type="EMBL" id="KAB4455084.1"/>
    </source>
</evidence>
<keyword evidence="1" id="KW-1133">Transmembrane helix</keyword>
<dbReference type="AlphaFoldDB" id="A0A412G7D8"/>
<evidence type="ECO:0000313" key="8">
    <source>
        <dbReference type="Proteomes" id="UP000440614"/>
    </source>
</evidence>
<name>A0A412G7D8_BACT4</name>
<evidence type="ECO:0000313" key="5">
    <source>
        <dbReference type="EMBL" id="KAB4482443.1"/>
    </source>
</evidence>
<keyword evidence="1" id="KW-0472">Membrane</keyword>
<dbReference type="Proteomes" id="UP000436825">
    <property type="component" value="Unassembled WGS sequence"/>
</dbReference>
<feature type="transmembrane region" description="Helical" evidence="1">
    <location>
        <begin position="20"/>
        <end position="43"/>
    </location>
</feature>
<gene>
    <name evidence="4" type="ORF">GAN75_14785</name>
    <name evidence="5" type="ORF">GAN91_10600</name>
    <name evidence="3" type="ORF">GAN93_14105</name>
    <name evidence="2" type="ORF">GAO51_15395</name>
</gene>
<dbReference type="EMBL" id="WCRW01000009">
    <property type="protein sequence ID" value="KAB4455084.1"/>
    <property type="molecule type" value="Genomic_DNA"/>
</dbReference>
<dbReference type="EMBL" id="WCSB01000012">
    <property type="protein sequence ID" value="KAB4451218.1"/>
    <property type="molecule type" value="Genomic_DNA"/>
</dbReference>
<sequence>MSLHTDVRNLQSLCRTNSLYKVLIIIIMRNINLIVIYVIVSIYKRDNQLFISIITTLFFNE</sequence>